<reference evidence="2" key="1">
    <citation type="journal article" date="2014" name="Front. Microbiol.">
        <title>High frequency of phylogenetically diverse reductive dehalogenase-homologous genes in deep subseafloor sedimentary metagenomes.</title>
        <authorList>
            <person name="Kawai M."/>
            <person name="Futagami T."/>
            <person name="Toyoda A."/>
            <person name="Takaki Y."/>
            <person name="Nishi S."/>
            <person name="Hori S."/>
            <person name="Arai W."/>
            <person name="Tsubouchi T."/>
            <person name="Morono Y."/>
            <person name="Uchiyama I."/>
            <person name="Ito T."/>
            <person name="Fujiyama A."/>
            <person name="Inagaki F."/>
            <person name="Takami H."/>
        </authorList>
    </citation>
    <scope>NUCLEOTIDE SEQUENCE</scope>
    <source>
        <strain evidence="2">Expedition CK06-06</strain>
    </source>
</reference>
<dbReference type="AlphaFoldDB" id="X1VEA3"/>
<comment type="caution">
    <text evidence="2">The sequence shown here is derived from an EMBL/GenBank/DDBJ whole genome shotgun (WGS) entry which is preliminary data.</text>
</comment>
<sequence length="111" mass="13110">MLREPLIEKLTSMKLWGMLEGLREQIENPQYKELSFEERLGLLLDREWNLRQDRGLKRRLQIARFREAAVMEDLELSTKRGLDRSQVLYLAQEDWIRQKLNVIITGPTGAG</sequence>
<feature type="domain" description="IstB-like ATP-binding" evidence="1">
    <location>
        <begin position="10"/>
        <end position="111"/>
    </location>
</feature>
<dbReference type="GO" id="GO:0005524">
    <property type="term" value="F:ATP binding"/>
    <property type="evidence" value="ECO:0007669"/>
    <property type="project" value="InterPro"/>
</dbReference>
<gene>
    <name evidence="2" type="ORF">S12H4_44661</name>
</gene>
<evidence type="ECO:0000313" key="2">
    <source>
        <dbReference type="EMBL" id="GAJ16022.1"/>
    </source>
</evidence>
<accession>X1VEA3</accession>
<proteinExistence type="predicted"/>
<dbReference type="Pfam" id="PF01695">
    <property type="entry name" value="IstB_IS21"/>
    <property type="match status" value="1"/>
</dbReference>
<dbReference type="EMBL" id="BARW01027540">
    <property type="protein sequence ID" value="GAJ16022.1"/>
    <property type="molecule type" value="Genomic_DNA"/>
</dbReference>
<feature type="non-terminal residue" evidence="2">
    <location>
        <position position="111"/>
    </location>
</feature>
<organism evidence="2">
    <name type="scientific">marine sediment metagenome</name>
    <dbReference type="NCBI Taxonomy" id="412755"/>
    <lineage>
        <taxon>unclassified sequences</taxon>
        <taxon>metagenomes</taxon>
        <taxon>ecological metagenomes</taxon>
    </lineage>
</organism>
<name>X1VEA3_9ZZZZ</name>
<evidence type="ECO:0000259" key="1">
    <source>
        <dbReference type="Pfam" id="PF01695"/>
    </source>
</evidence>
<protein>
    <recommendedName>
        <fullName evidence="1">IstB-like ATP-binding domain-containing protein</fullName>
    </recommendedName>
</protein>
<dbReference type="InterPro" id="IPR002611">
    <property type="entry name" value="IstB_ATP-bd"/>
</dbReference>